<name>A0ABW2NNQ0_9BACL</name>
<evidence type="ECO:0000313" key="2">
    <source>
        <dbReference type="Proteomes" id="UP001596549"/>
    </source>
</evidence>
<keyword evidence="2" id="KW-1185">Reference proteome</keyword>
<gene>
    <name evidence="1" type="ORF">ACFQPF_03620</name>
</gene>
<dbReference type="RefSeq" id="WP_379746664.1">
    <property type="nucleotide sequence ID" value="NZ_JBHTCP010000006.1"/>
</dbReference>
<dbReference type="Proteomes" id="UP001596549">
    <property type="component" value="Unassembled WGS sequence"/>
</dbReference>
<accession>A0ABW2NNQ0</accession>
<protein>
    <submittedName>
        <fullName evidence="1">Uncharacterized protein</fullName>
    </submittedName>
</protein>
<evidence type="ECO:0000313" key="1">
    <source>
        <dbReference type="EMBL" id="MFC7370758.1"/>
    </source>
</evidence>
<sequence>MSVTTKRKETVCKQYSLYLKIIYHYGNKVMLFKQLHQYSEALGLSKSYSHFHNEIKDLIEANILRKEPFIAFGKTTQLHFLTMRKYGIRFIEGKNNSAAVGAVPKANTNERILISLFKNSYILDKIIPRLNKHHIDVCYESINKMLRDDKSTILFNKNKGLEYLNTWNDVFVQKYFDVDAVKYDIKSLQDVNEKKMQGLKKGSKASVGKGNGKLLSGTENSLETIQERYYELPITERGVNDKYNKLNKYNIDSMLNGYSYISQIKLVKDVFTITVLIFDINNHQNIYKIGTQIASIFHMFARYINNDLFIGSSNFKLKIGVISLDEQADSNLKNKAYKKVRDYISKEMKGQQLQVILKNWNVSEDICEKYIEVHFANYNLTNRYLEGIKYCNLIRK</sequence>
<reference evidence="2" key="1">
    <citation type="journal article" date="2019" name="Int. J. Syst. Evol. Microbiol.">
        <title>The Global Catalogue of Microorganisms (GCM) 10K type strain sequencing project: providing services to taxonomists for standard genome sequencing and annotation.</title>
        <authorList>
            <consortium name="The Broad Institute Genomics Platform"/>
            <consortium name="The Broad Institute Genome Sequencing Center for Infectious Disease"/>
            <person name="Wu L."/>
            <person name="Ma J."/>
        </authorList>
    </citation>
    <scope>NUCLEOTIDE SEQUENCE [LARGE SCALE GENOMIC DNA]</scope>
    <source>
        <strain evidence="2">NBRC 106396</strain>
    </source>
</reference>
<comment type="caution">
    <text evidence="1">The sequence shown here is derived from an EMBL/GenBank/DDBJ whole genome shotgun (WGS) entry which is preliminary data.</text>
</comment>
<proteinExistence type="predicted"/>
<organism evidence="1 2">
    <name type="scientific">Fictibacillus iocasae</name>
    <dbReference type="NCBI Taxonomy" id="2715437"/>
    <lineage>
        <taxon>Bacteria</taxon>
        <taxon>Bacillati</taxon>
        <taxon>Bacillota</taxon>
        <taxon>Bacilli</taxon>
        <taxon>Bacillales</taxon>
        <taxon>Fictibacillaceae</taxon>
        <taxon>Fictibacillus</taxon>
    </lineage>
</organism>
<dbReference type="EMBL" id="JBHTCP010000006">
    <property type="protein sequence ID" value="MFC7370758.1"/>
    <property type="molecule type" value="Genomic_DNA"/>
</dbReference>